<comment type="similarity">
    <text evidence="1">Belongs to the protein kinase superfamily. CAMK Ser/Thr protein kinase family.</text>
</comment>
<comment type="caution">
    <text evidence="10">The sequence shown here is derived from an EMBL/GenBank/DDBJ whole genome shotgun (WGS) entry which is preliminary data.</text>
</comment>
<reference evidence="10" key="1">
    <citation type="submission" date="2023-06" db="EMBL/GenBank/DDBJ databases">
        <title>Male Hemibagrus guttatus genome.</title>
        <authorList>
            <person name="Bian C."/>
        </authorList>
    </citation>
    <scope>NUCLEOTIDE SEQUENCE</scope>
    <source>
        <strain evidence="10">Male_cb2023</strain>
        <tissue evidence="10">Muscle</tissue>
    </source>
</reference>
<dbReference type="PROSITE" id="PS00108">
    <property type="entry name" value="PROTEIN_KINASE_ST"/>
    <property type="match status" value="1"/>
</dbReference>
<protein>
    <recommendedName>
        <fullName evidence="9">Protein kinase domain-containing protein</fullName>
    </recommendedName>
</protein>
<evidence type="ECO:0000256" key="6">
    <source>
        <dbReference type="ARBA" id="ARBA00022840"/>
    </source>
</evidence>
<feature type="binding site" evidence="7">
    <location>
        <position position="317"/>
    </location>
    <ligand>
        <name>ATP</name>
        <dbReference type="ChEBI" id="CHEBI:30616"/>
    </ligand>
</feature>
<evidence type="ECO:0000256" key="2">
    <source>
        <dbReference type="ARBA" id="ARBA00022527"/>
    </source>
</evidence>
<dbReference type="InterPro" id="IPR000719">
    <property type="entry name" value="Prot_kinase_dom"/>
</dbReference>
<sequence length="599" mass="67172">MRSVKWPASATCDPATVEVKMNDLHRKLDQLLARSSGGSCPMCGMCTQHSRQQEATISQLSAQAKLLENLERKVMDLRNALEELTENLEGGTCDKMAVPLASLQRRKSLPVRTSVDEVYVQLDKLRDQKIIQHTFNAPCGKGQEATHFLKPICIQLAKAIPFTVSLQAPGGKAEPVTTVTPLFRKTGNESAGVTCTRPQKTGGIQIKISPASEKTTSQHVKMPPKTCFKMIALKLWEMCKTQCVNCRIMYKLKQVFLLHDIDDVPPQPAPFTHRCVSLKTSPPSDFSIHTREVLGGGRFGKVHKCTEIKTGLRLAAKIITTRTAKEREMVLNEIGVMNQLSHANILQLFDAFETKNQVVLVLEYVEGGELFERIVDESCPLTEVDAMVFVKQICEGIQYMHQMYVLHLDLKPENILCVNRSSHQIKIIDFGLARRYKPREKLRVSFGTPEFLAPEVVNFDFVSFPTDMWTLGVVTYMLLSGLSPFLGDDDSETLNNVLTVNWYFDEETFEHVSAEAKDFVSNLLIKERGGRLSAAQCLKHPWLNNISEKAKGSNIILKSQVLLRKYMARRLWKKNYIAIAAANRFKKIGSSGSLTSLGV</sequence>
<dbReference type="Gene3D" id="1.10.510.10">
    <property type="entry name" value="Transferase(Phosphotransferase) domain 1"/>
    <property type="match status" value="1"/>
</dbReference>
<keyword evidence="6 7" id="KW-0067">ATP-binding</keyword>
<name>A0AAE0QF44_9TELE</name>
<dbReference type="GO" id="GO:0004674">
    <property type="term" value="F:protein serine/threonine kinase activity"/>
    <property type="evidence" value="ECO:0007669"/>
    <property type="project" value="UniProtKB-KW"/>
</dbReference>
<dbReference type="PROSITE" id="PS00107">
    <property type="entry name" value="PROTEIN_KINASE_ATP"/>
    <property type="match status" value="1"/>
</dbReference>
<organism evidence="10 11">
    <name type="scientific">Hemibagrus guttatus</name>
    <dbReference type="NCBI Taxonomy" id="175788"/>
    <lineage>
        <taxon>Eukaryota</taxon>
        <taxon>Metazoa</taxon>
        <taxon>Chordata</taxon>
        <taxon>Craniata</taxon>
        <taxon>Vertebrata</taxon>
        <taxon>Euteleostomi</taxon>
        <taxon>Actinopterygii</taxon>
        <taxon>Neopterygii</taxon>
        <taxon>Teleostei</taxon>
        <taxon>Ostariophysi</taxon>
        <taxon>Siluriformes</taxon>
        <taxon>Bagridae</taxon>
        <taxon>Hemibagrus</taxon>
    </lineage>
</organism>
<dbReference type="FunFam" id="1.10.510.10:FF:000135">
    <property type="entry name" value="Putative myosin light chain kinase 3"/>
    <property type="match status" value="1"/>
</dbReference>
<keyword evidence="4 7" id="KW-0547">Nucleotide-binding</keyword>
<dbReference type="GO" id="GO:0043065">
    <property type="term" value="P:positive regulation of apoptotic process"/>
    <property type="evidence" value="ECO:0007669"/>
    <property type="project" value="TreeGrafter"/>
</dbReference>
<dbReference type="GO" id="GO:0035556">
    <property type="term" value="P:intracellular signal transduction"/>
    <property type="evidence" value="ECO:0007669"/>
    <property type="project" value="TreeGrafter"/>
</dbReference>
<dbReference type="InterPro" id="IPR008271">
    <property type="entry name" value="Ser/Thr_kinase_AS"/>
</dbReference>
<accession>A0AAE0QF44</accession>
<evidence type="ECO:0000256" key="5">
    <source>
        <dbReference type="ARBA" id="ARBA00022777"/>
    </source>
</evidence>
<proteinExistence type="inferred from homology"/>
<dbReference type="SMART" id="SM00220">
    <property type="entry name" value="S_TKc"/>
    <property type="match status" value="1"/>
</dbReference>
<evidence type="ECO:0000256" key="7">
    <source>
        <dbReference type="PROSITE-ProRule" id="PRU10141"/>
    </source>
</evidence>
<dbReference type="Pfam" id="PF00069">
    <property type="entry name" value="Pkinase"/>
    <property type="match status" value="1"/>
</dbReference>
<dbReference type="AlphaFoldDB" id="A0AAE0QF44"/>
<feature type="domain" description="Protein kinase" evidence="9">
    <location>
        <begin position="288"/>
        <end position="543"/>
    </location>
</feature>
<dbReference type="Gene3D" id="3.30.200.20">
    <property type="entry name" value="Phosphorylase Kinase, domain 1"/>
    <property type="match status" value="1"/>
</dbReference>
<evidence type="ECO:0000256" key="8">
    <source>
        <dbReference type="SAM" id="Coils"/>
    </source>
</evidence>
<feature type="coiled-coil region" evidence="8">
    <location>
        <begin position="50"/>
        <end position="94"/>
    </location>
</feature>
<dbReference type="PANTHER" id="PTHR24342:SF20">
    <property type="entry name" value="MYOSIN LIGHT CHAIN KINASE, SMOOTH MUSCLE"/>
    <property type="match status" value="1"/>
</dbReference>
<keyword evidence="11" id="KW-1185">Reference proteome</keyword>
<dbReference type="InterPro" id="IPR017441">
    <property type="entry name" value="Protein_kinase_ATP_BS"/>
</dbReference>
<keyword evidence="3" id="KW-0808">Transferase</keyword>
<keyword evidence="2" id="KW-0723">Serine/threonine-protein kinase</keyword>
<dbReference type="PANTHER" id="PTHR24342">
    <property type="entry name" value="SERINE/THREONINE-PROTEIN KINASE 17"/>
    <property type="match status" value="1"/>
</dbReference>
<gene>
    <name evidence="10" type="ORF">QTP70_026864</name>
</gene>
<evidence type="ECO:0000256" key="4">
    <source>
        <dbReference type="ARBA" id="ARBA00022741"/>
    </source>
</evidence>
<dbReference type="InterPro" id="IPR011009">
    <property type="entry name" value="Kinase-like_dom_sf"/>
</dbReference>
<evidence type="ECO:0000259" key="9">
    <source>
        <dbReference type="PROSITE" id="PS50011"/>
    </source>
</evidence>
<dbReference type="Proteomes" id="UP001274896">
    <property type="component" value="Unassembled WGS sequence"/>
</dbReference>
<keyword evidence="5" id="KW-0418">Kinase</keyword>
<evidence type="ECO:0000313" key="11">
    <source>
        <dbReference type="Proteomes" id="UP001274896"/>
    </source>
</evidence>
<evidence type="ECO:0000256" key="1">
    <source>
        <dbReference type="ARBA" id="ARBA00006692"/>
    </source>
</evidence>
<keyword evidence="8" id="KW-0175">Coiled coil</keyword>
<dbReference type="SUPFAM" id="SSF56112">
    <property type="entry name" value="Protein kinase-like (PK-like)"/>
    <property type="match status" value="1"/>
</dbReference>
<dbReference type="GO" id="GO:0005634">
    <property type="term" value="C:nucleus"/>
    <property type="evidence" value="ECO:0007669"/>
    <property type="project" value="TreeGrafter"/>
</dbReference>
<evidence type="ECO:0000313" key="10">
    <source>
        <dbReference type="EMBL" id="KAK3519375.1"/>
    </source>
</evidence>
<dbReference type="GO" id="GO:0005524">
    <property type="term" value="F:ATP binding"/>
    <property type="evidence" value="ECO:0007669"/>
    <property type="project" value="UniProtKB-UniRule"/>
</dbReference>
<dbReference type="PROSITE" id="PS50011">
    <property type="entry name" value="PROTEIN_KINASE_DOM"/>
    <property type="match status" value="1"/>
</dbReference>
<dbReference type="EMBL" id="JAUCMX010000017">
    <property type="protein sequence ID" value="KAK3519375.1"/>
    <property type="molecule type" value="Genomic_DNA"/>
</dbReference>
<evidence type="ECO:0000256" key="3">
    <source>
        <dbReference type="ARBA" id="ARBA00022679"/>
    </source>
</evidence>